<protein>
    <submittedName>
        <fullName evidence="1">Uncharacterized protein</fullName>
    </submittedName>
</protein>
<comment type="caution">
    <text evidence="1">The sequence shown here is derived from an EMBL/GenBank/DDBJ whole genome shotgun (WGS) entry which is preliminary data.</text>
</comment>
<dbReference type="AlphaFoldDB" id="A0A2P5AFD4"/>
<evidence type="ECO:0000313" key="1">
    <source>
        <dbReference type="EMBL" id="PON35232.1"/>
    </source>
</evidence>
<dbReference type="EMBL" id="JXTB01000620">
    <property type="protein sequence ID" value="PON35232.1"/>
    <property type="molecule type" value="Genomic_DNA"/>
</dbReference>
<sequence>MARDCTDEGQFYYNEGTFVDCDSKEPKIAYHLHTAVKKKRSLKHKPPLSEEKE</sequence>
<dbReference type="Proteomes" id="UP000237105">
    <property type="component" value="Unassembled WGS sequence"/>
</dbReference>
<evidence type="ECO:0000313" key="2">
    <source>
        <dbReference type="Proteomes" id="UP000237105"/>
    </source>
</evidence>
<gene>
    <name evidence="1" type="ORF">PanWU01x14_337920</name>
</gene>
<organism evidence="1 2">
    <name type="scientific">Parasponia andersonii</name>
    <name type="common">Sponia andersonii</name>
    <dbReference type="NCBI Taxonomy" id="3476"/>
    <lineage>
        <taxon>Eukaryota</taxon>
        <taxon>Viridiplantae</taxon>
        <taxon>Streptophyta</taxon>
        <taxon>Embryophyta</taxon>
        <taxon>Tracheophyta</taxon>
        <taxon>Spermatophyta</taxon>
        <taxon>Magnoliopsida</taxon>
        <taxon>eudicotyledons</taxon>
        <taxon>Gunneridae</taxon>
        <taxon>Pentapetalae</taxon>
        <taxon>rosids</taxon>
        <taxon>fabids</taxon>
        <taxon>Rosales</taxon>
        <taxon>Cannabaceae</taxon>
        <taxon>Parasponia</taxon>
    </lineage>
</organism>
<accession>A0A2P5AFD4</accession>
<keyword evidence="2" id="KW-1185">Reference proteome</keyword>
<proteinExistence type="predicted"/>
<feature type="non-terminal residue" evidence="1">
    <location>
        <position position="53"/>
    </location>
</feature>
<name>A0A2P5AFD4_PARAD</name>
<reference evidence="2" key="1">
    <citation type="submission" date="2016-06" db="EMBL/GenBank/DDBJ databases">
        <title>Parallel loss of symbiosis genes in relatives of nitrogen-fixing non-legume Parasponia.</title>
        <authorList>
            <person name="Van Velzen R."/>
            <person name="Holmer R."/>
            <person name="Bu F."/>
            <person name="Rutten L."/>
            <person name="Van Zeijl A."/>
            <person name="Liu W."/>
            <person name="Santuari L."/>
            <person name="Cao Q."/>
            <person name="Sharma T."/>
            <person name="Shen D."/>
            <person name="Roswanjaya Y."/>
            <person name="Wardhani T."/>
            <person name="Kalhor M.S."/>
            <person name="Jansen J."/>
            <person name="Van den Hoogen J."/>
            <person name="Gungor B."/>
            <person name="Hartog M."/>
            <person name="Hontelez J."/>
            <person name="Verver J."/>
            <person name="Yang W.-C."/>
            <person name="Schijlen E."/>
            <person name="Repin R."/>
            <person name="Schilthuizen M."/>
            <person name="Schranz E."/>
            <person name="Heidstra R."/>
            <person name="Miyata K."/>
            <person name="Fedorova E."/>
            <person name="Kohlen W."/>
            <person name="Bisseling T."/>
            <person name="Smit S."/>
            <person name="Geurts R."/>
        </authorList>
    </citation>
    <scope>NUCLEOTIDE SEQUENCE [LARGE SCALE GENOMIC DNA]</scope>
    <source>
        <strain evidence="2">cv. WU1-14</strain>
    </source>
</reference>